<dbReference type="Pfam" id="PF07811">
    <property type="entry name" value="TadE"/>
    <property type="match status" value="1"/>
</dbReference>
<dbReference type="InterPro" id="IPR012495">
    <property type="entry name" value="TadE-like_dom"/>
</dbReference>
<reference evidence="3 4" key="1">
    <citation type="submission" date="2019-02" db="EMBL/GenBank/DDBJ databases">
        <title>Deep-cultivation of Planctomycetes and their phenomic and genomic characterization uncovers novel biology.</title>
        <authorList>
            <person name="Wiegand S."/>
            <person name="Jogler M."/>
            <person name="Boedeker C."/>
            <person name="Pinto D."/>
            <person name="Vollmers J."/>
            <person name="Rivas-Marin E."/>
            <person name="Kohn T."/>
            <person name="Peeters S.H."/>
            <person name="Heuer A."/>
            <person name="Rast P."/>
            <person name="Oberbeckmann S."/>
            <person name="Bunk B."/>
            <person name="Jeske O."/>
            <person name="Meyerdierks A."/>
            <person name="Storesund J.E."/>
            <person name="Kallscheuer N."/>
            <person name="Luecker S."/>
            <person name="Lage O.M."/>
            <person name="Pohl T."/>
            <person name="Merkel B.J."/>
            <person name="Hornburger P."/>
            <person name="Mueller R.-W."/>
            <person name="Bruemmer F."/>
            <person name="Labrenz M."/>
            <person name="Spormann A.M."/>
            <person name="Op den Camp H."/>
            <person name="Overmann J."/>
            <person name="Amann R."/>
            <person name="Jetten M.S.M."/>
            <person name="Mascher T."/>
            <person name="Medema M.H."/>
            <person name="Devos D.P."/>
            <person name="Kaster A.-K."/>
            <person name="Ovreas L."/>
            <person name="Rohde M."/>
            <person name="Galperin M.Y."/>
            <person name="Jogler C."/>
        </authorList>
    </citation>
    <scope>NUCLEOTIDE SEQUENCE [LARGE SCALE GENOMIC DNA]</scope>
    <source>
        <strain evidence="3 4">Q31a</strain>
    </source>
</reference>
<accession>A0A518G1C2</accession>
<keyword evidence="4" id="KW-1185">Reference proteome</keyword>
<evidence type="ECO:0000256" key="1">
    <source>
        <dbReference type="SAM" id="Phobius"/>
    </source>
</evidence>
<keyword evidence="1" id="KW-1133">Transmembrane helix</keyword>
<sequence>MMNPQLQDKSQLLIPTAIPASGQSPFISRRRGRVQPKVRSDKQRRGVTTVEFALVSPIIFMIFLAAIELTRLNFLKHTAANAAYEGARTAIVPGGTPAEAQLEAQRILTQVGAGNGVTVNVVDNADRIVVTVNLPVDQNSWGVGRFTHGLTVSQSCALTKENL</sequence>
<keyword evidence="1" id="KW-0472">Membrane</keyword>
<dbReference type="EMBL" id="CP036298">
    <property type="protein sequence ID" value="QDV22397.1"/>
    <property type="molecule type" value="Genomic_DNA"/>
</dbReference>
<evidence type="ECO:0000313" key="3">
    <source>
        <dbReference type="EMBL" id="QDV22397.1"/>
    </source>
</evidence>
<keyword evidence="1" id="KW-0812">Transmembrane</keyword>
<dbReference type="RefSeq" id="WP_145073897.1">
    <property type="nucleotide sequence ID" value="NZ_CP036298.1"/>
</dbReference>
<gene>
    <name evidence="3" type="ORF">Q31a_06820</name>
</gene>
<proteinExistence type="predicted"/>
<dbReference type="OrthoDB" id="285451at2"/>
<evidence type="ECO:0000313" key="4">
    <source>
        <dbReference type="Proteomes" id="UP000318017"/>
    </source>
</evidence>
<dbReference type="AlphaFoldDB" id="A0A518G1C2"/>
<name>A0A518G1C2_9BACT</name>
<feature type="transmembrane region" description="Helical" evidence="1">
    <location>
        <begin position="46"/>
        <end position="67"/>
    </location>
</feature>
<dbReference type="Proteomes" id="UP000318017">
    <property type="component" value="Chromosome"/>
</dbReference>
<organism evidence="3 4">
    <name type="scientific">Aureliella helgolandensis</name>
    <dbReference type="NCBI Taxonomy" id="2527968"/>
    <lineage>
        <taxon>Bacteria</taxon>
        <taxon>Pseudomonadati</taxon>
        <taxon>Planctomycetota</taxon>
        <taxon>Planctomycetia</taxon>
        <taxon>Pirellulales</taxon>
        <taxon>Pirellulaceae</taxon>
        <taxon>Aureliella</taxon>
    </lineage>
</organism>
<evidence type="ECO:0000259" key="2">
    <source>
        <dbReference type="Pfam" id="PF07811"/>
    </source>
</evidence>
<feature type="domain" description="TadE-like" evidence="2">
    <location>
        <begin position="46"/>
        <end position="88"/>
    </location>
</feature>
<dbReference type="KEGG" id="ahel:Q31a_06820"/>
<protein>
    <submittedName>
        <fullName evidence="3">TadE-like protein</fullName>
    </submittedName>
</protein>